<sequence length="163" mass="17560">MAENFQITEEMQALVGWESAPWDFEVTATSVRAFARGVGYTDLVYYDVEAAKAAGYRDLPAPPSYLGTAIFIPGQSDEYLPFPPGYQPPLEHGLSGLLDGGTETEYFEDICAGDTLTCVNKLAGLATKESKGLGTMLIMSAEATYTNQAGKVAAIQRAQVILY</sequence>
<dbReference type="CDD" id="cd03441">
    <property type="entry name" value="R_hydratase_like"/>
    <property type="match status" value="1"/>
</dbReference>
<protein>
    <submittedName>
        <fullName evidence="2">Dehydratase</fullName>
    </submittedName>
</protein>
<accession>B8FJC6</accession>
<dbReference type="SUPFAM" id="SSF54637">
    <property type="entry name" value="Thioesterase/thiol ester dehydrase-isomerase"/>
    <property type="match status" value="1"/>
</dbReference>
<dbReference type="AlphaFoldDB" id="B8FJC6"/>
<evidence type="ECO:0000313" key="3">
    <source>
        <dbReference type="Proteomes" id="UP000000739"/>
    </source>
</evidence>
<dbReference type="EMBL" id="CP001322">
    <property type="protein sequence ID" value="ACL05595.1"/>
    <property type="molecule type" value="Genomic_DNA"/>
</dbReference>
<dbReference type="InterPro" id="IPR029069">
    <property type="entry name" value="HotDog_dom_sf"/>
</dbReference>
<reference evidence="2 3" key="1">
    <citation type="journal article" date="2012" name="Environ. Microbiol.">
        <title>The genome sequence of Desulfatibacillum alkenivorans AK-01: a blueprint for anaerobic alkane oxidation.</title>
        <authorList>
            <person name="Callaghan A.V."/>
            <person name="Morris B.E."/>
            <person name="Pereira I.A."/>
            <person name="McInerney M.J."/>
            <person name="Austin R.N."/>
            <person name="Groves J.T."/>
            <person name="Kukor J.J."/>
            <person name="Suflita J.M."/>
            <person name="Young L.Y."/>
            <person name="Zylstra G.J."/>
            <person name="Wawrik B."/>
        </authorList>
    </citation>
    <scope>NUCLEOTIDE SEQUENCE [LARGE SCALE GENOMIC DNA]</scope>
    <source>
        <strain evidence="2 3">AK-01</strain>
    </source>
</reference>
<feature type="domain" description="FAS1-like dehydratase" evidence="1">
    <location>
        <begin position="13"/>
        <end position="154"/>
    </location>
</feature>
<evidence type="ECO:0000259" key="1">
    <source>
        <dbReference type="Pfam" id="PF13452"/>
    </source>
</evidence>
<dbReference type="Proteomes" id="UP000000739">
    <property type="component" value="Chromosome"/>
</dbReference>
<name>B8FJC6_DESAL</name>
<dbReference type="eggNOG" id="COG2030">
    <property type="taxonomic scope" value="Bacteria"/>
</dbReference>
<keyword evidence="3" id="KW-1185">Reference proteome</keyword>
<dbReference type="InterPro" id="IPR039569">
    <property type="entry name" value="FAS1-like_DH_region"/>
</dbReference>
<proteinExistence type="predicted"/>
<dbReference type="KEGG" id="dal:Dalk_3909"/>
<gene>
    <name evidence="2" type="ordered locus">Dalk_3909</name>
</gene>
<evidence type="ECO:0000313" key="2">
    <source>
        <dbReference type="EMBL" id="ACL05595.1"/>
    </source>
</evidence>
<dbReference type="Gene3D" id="3.10.129.10">
    <property type="entry name" value="Hotdog Thioesterase"/>
    <property type="match status" value="1"/>
</dbReference>
<dbReference type="Pfam" id="PF13452">
    <property type="entry name" value="FAS1_DH_region"/>
    <property type="match status" value="1"/>
</dbReference>
<dbReference type="HOGENOM" id="CLU_1515412_0_0_7"/>
<organism evidence="2 3">
    <name type="scientific">Desulfatibacillum aliphaticivorans</name>
    <dbReference type="NCBI Taxonomy" id="218208"/>
    <lineage>
        <taxon>Bacteria</taxon>
        <taxon>Pseudomonadati</taxon>
        <taxon>Thermodesulfobacteriota</taxon>
        <taxon>Desulfobacteria</taxon>
        <taxon>Desulfobacterales</taxon>
        <taxon>Desulfatibacillaceae</taxon>
        <taxon>Desulfatibacillum</taxon>
    </lineage>
</organism>
<dbReference type="RefSeq" id="WP_015948644.1">
    <property type="nucleotide sequence ID" value="NC_011768.1"/>
</dbReference>